<dbReference type="Proteomes" id="UP001295469">
    <property type="component" value="Chromosome C04"/>
</dbReference>
<accession>A0A816K1L8</accession>
<reference evidence="2" key="1">
    <citation type="submission" date="2021-01" db="EMBL/GenBank/DDBJ databases">
        <authorList>
            <consortium name="Genoscope - CEA"/>
            <person name="William W."/>
        </authorList>
    </citation>
    <scope>NUCLEOTIDE SEQUENCE</scope>
</reference>
<gene>
    <name evidence="2" type="ORF">DARMORV10_C04P46040.1</name>
</gene>
<organism evidence="2">
    <name type="scientific">Brassica napus</name>
    <name type="common">Rape</name>
    <dbReference type="NCBI Taxonomy" id="3708"/>
    <lineage>
        <taxon>Eukaryota</taxon>
        <taxon>Viridiplantae</taxon>
        <taxon>Streptophyta</taxon>
        <taxon>Embryophyta</taxon>
        <taxon>Tracheophyta</taxon>
        <taxon>Spermatophyta</taxon>
        <taxon>Magnoliopsida</taxon>
        <taxon>eudicotyledons</taxon>
        <taxon>Gunneridae</taxon>
        <taxon>Pentapetalae</taxon>
        <taxon>rosids</taxon>
        <taxon>malvids</taxon>
        <taxon>Brassicales</taxon>
        <taxon>Brassicaceae</taxon>
        <taxon>Brassiceae</taxon>
        <taxon>Brassica</taxon>
    </lineage>
</organism>
<name>A0A816K1L8_BRANA</name>
<dbReference type="AlphaFoldDB" id="A0A816K1L8"/>
<evidence type="ECO:0000313" key="2">
    <source>
        <dbReference type="EMBL" id="CAF1858747.1"/>
    </source>
</evidence>
<feature type="coiled-coil region" evidence="1">
    <location>
        <begin position="3"/>
        <end position="34"/>
    </location>
</feature>
<proteinExistence type="predicted"/>
<evidence type="ECO:0000256" key="1">
    <source>
        <dbReference type="SAM" id="Coils"/>
    </source>
</evidence>
<sequence>MELDRSIREIAATLDQAEEAARESKCTIQDWYAEMRGRNEERESVMVKSLLKRQ</sequence>
<protein>
    <submittedName>
        <fullName evidence="2">(rape) hypothetical protein</fullName>
    </submittedName>
</protein>
<dbReference type="EMBL" id="HG994368">
    <property type="protein sequence ID" value="CAF1858747.1"/>
    <property type="molecule type" value="Genomic_DNA"/>
</dbReference>
<keyword evidence="1" id="KW-0175">Coiled coil</keyword>